<dbReference type="Proteomes" id="UP000023152">
    <property type="component" value="Unassembled WGS sequence"/>
</dbReference>
<keyword evidence="2" id="KW-1185">Reference proteome</keyword>
<proteinExistence type="predicted"/>
<comment type="caution">
    <text evidence="1">The sequence shown here is derived from an EMBL/GenBank/DDBJ whole genome shotgun (WGS) entry which is preliminary data.</text>
</comment>
<evidence type="ECO:0000313" key="1">
    <source>
        <dbReference type="EMBL" id="ETO33081.1"/>
    </source>
</evidence>
<dbReference type="EMBL" id="ASPP01003695">
    <property type="protein sequence ID" value="ETO33081.1"/>
    <property type="molecule type" value="Genomic_DNA"/>
</dbReference>
<reference evidence="1 2" key="1">
    <citation type="journal article" date="2013" name="Curr. Biol.">
        <title>The Genome of the Foraminiferan Reticulomyxa filosa.</title>
        <authorList>
            <person name="Glockner G."/>
            <person name="Hulsmann N."/>
            <person name="Schleicher M."/>
            <person name="Noegel A.A."/>
            <person name="Eichinger L."/>
            <person name="Gallinger C."/>
            <person name="Pawlowski J."/>
            <person name="Sierra R."/>
            <person name="Euteneuer U."/>
            <person name="Pillet L."/>
            <person name="Moustafa A."/>
            <person name="Platzer M."/>
            <person name="Groth M."/>
            <person name="Szafranski K."/>
            <person name="Schliwa M."/>
        </authorList>
    </citation>
    <scope>NUCLEOTIDE SEQUENCE [LARGE SCALE GENOMIC DNA]</scope>
</reference>
<evidence type="ECO:0000313" key="2">
    <source>
        <dbReference type="Proteomes" id="UP000023152"/>
    </source>
</evidence>
<accession>X6P4D3</accession>
<gene>
    <name evidence="1" type="ORF">RFI_04026</name>
</gene>
<sequence>MYPNQYAWKLYNFEDDLNEKELYCSCKAFNLKIKINRKKNCGRFECFFFLRKHDDETETLIQVDRVLTKNSDCALTFDNTLKILQQDLQQHLKSAEEWHGRIHLIFLNEINTSPDVGAFKEVFCDHNLK</sequence>
<dbReference type="OrthoDB" id="2423195at2759"/>
<name>X6P4D3_RETFI</name>
<protein>
    <submittedName>
        <fullName evidence="1">Uncharacterized protein</fullName>
    </submittedName>
</protein>
<organism evidence="1 2">
    <name type="scientific">Reticulomyxa filosa</name>
    <dbReference type="NCBI Taxonomy" id="46433"/>
    <lineage>
        <taxon>Eukaryota</taxon>
        <taxon>Sar</taxon>
        <taxon>Rhizaria</taxon>
        <taxon>Retaria</taxon>
        <taxon>Foraminifera</taxon>
        <taxon>Monothalamids</taxon>
        <taxon>Reticulomyxidae</taxon>
        <taxon>Reticulomyxa</taxon>
    </lineage>
</organism>
<dbReference type="AlphaFoldDB" id="X6P4D3"/>